<feature type="transmembrane region" description="Helical" evidence="1">
    <location>
        <begin position="32"/>
        <end position="51"/>
    </location>
</feature>
<feature type="transmembrane region" description="Helical" evidence="1">
    <location>
        <begin position="63"/>
        <end position="84"/>
    </location>
</feature>
<dbReference type="EMBL" id="PXYT01000009">
    <property type="protein sequence ID" value="PSR30513.1"/>
    <property type="molecule type" value="Genomic_DNA"/>
</dbReference>
<accession>A0A2T2X7N0</accession>
<proteinExistence type="predicted"/>
<comment type="caution">
    <text evidence="2">The sequence shown here is derived from an EMBL/GenBank/DDBJ whole genome shotgun (WGS) entry which is preliminary data.</text>
</comment>
<evidence type="ECO:0000313" key="2">
    <source>
        <dbReference type="EMBL" id="PSR30513.1"/>
    </source>
</evidence>
<protein>
    <recommendedName>
        <fullName evidence="4">Phage holin family protein</fullName>
    </recommendedName>
</protein>
<keyword evidence="1" id="KW-0812">Transmembrane</keyword>
<keyword evidence="1" id="KW-1133">Transmembrane helix</keyword>
<feature type="transmembrane region" description="Helical" evidence="1">
    <location>
        <begin position="90"/>
        <end position="113"/>
    </location>
</feature>
<organism evidence="2 3">
    <name type="scientific">Sulfobacillus benefaciens</name>
    <dbReference type="NCBI Taxonomy" id="453960"/>
    <lineage>
        <taxon>Bacteria</taxon>
        <taxon>Bacillati</taxon>
        <taxon>Bacillota</taxon>
        <taxon>Clostridia</taxon>
        <taxon>Eubacteriales</taxon>
        <taxon>Clostridiales Family XVII. Incertae Sedis</taxon>
        <taxon>Sulfobacillus</taxon>
    </lineage>
</organism>
<dbReference type="Proteomes" id="UP000242699">
    <property type="component" value="Unassembled WGS sequence"/>
</dbReference>
<gene>
    <name evidence="2" type="ORF">C7B43_05395</name>
</gene>
<evidence type="ECO:0008006" key="4">
    <source>
        <dbReference type="Google" id="ProtNLM"/>
    </source>
</evidence>
<evidence type="ECO:0000313" key="3">
    <source>
        <dbReference type="Proteomes" id="UP000242699"/>
    </source>
</evidence>
<sequence length="123" mass="13622">MNWRGAIIRFVTVWVLMEIFRHTFTLTQFPGISWLDGAILAVVCAVIGYLADEMFGGYLSAPGRGFVGFIVTTAVLVIYFTRYVNAMHTFYVFDAIVIGAIVGLADAGVGTYLRNKGRQTDQE</sequence>
<evidence type="ECO:0000256" key="1">
    <source>
        <dbReference type="SAM" id="Phobius"/>
    </source>
</evidence>
<reference evidence="2 3" key="1">
    <citation type="journal article" date="2014" name="BMC Genomics">
        <title>Comparison of environmental and isolate Sulfobacillus genomes reveals diverse carbon, sulfur, nitrogen, and hydrogen metabolisms.</title>
        <authorList>
            <person name="Justice N.B."/>
            <person name="Norman A."/>
            <person name="Brown C.T."/>
            <person name="Singh A."/>
            <person name="Thomas B.C."/>
            <person name="Banfield J.F."/>
        </authorList>
    </citation>
    <scope>NUCLEOTIDE SEQUENCE [LARGE SCALE GENOMIC DNA]</scope>
    <source>
        <strain evidence="2">AMDSBA1</strain>
    </source>
</reference>
<keyword evidence="1" id="KW-0472">Membrane</keyword>
<name>A0A2T2X7N0_9FIRM</name>
<dbReference type="AlphaFoldDB" id="A0A2T2X7N0"/>